<evidence type="ECO:0008006" key="3">
    <source>
        <dbReference type="Google" id="ProtNLM"/>
    </source>
</evidence>
<comment type="caution">
    <text evidence="1">The sequence shown here is derived from an EMBL/GenBank/DDBJ whole genome shotgun (WGS) entry which is preliminary data.</text>
</comment>
<dbReference type="AlphaFoldDB" id="A0AAN9YWZ7"/>
<dbReference type="Proteomes" id="UP001378592">
    <property type="component" value="Unassembled WGS sequence"/>
</dbReference>
<sequence>MAGKSFAASRRSARPLAALLRAAAVLCVALLLVAASAPSASSYRKPPFNGSIFGKRAPAAAAAPAPAASAQDYEAAAAGKALSALCEVAAEACSAWFPQQNELN</sequence>
<accession>A0AAN9YWZ7</accession>
<proteinExistence type="predicted"/>
<gene>
    <name evidence="1" type="ORF">R5R35_007282</name>
</gene>
<evidence type="ECO:0000313" key="1">
    <source>
        <dbReference type="EMBL" id="KAK7792682.1"/>
    </source>
</evidence>
<dbReference type="EMBL" id="JAZDUA010000433">
    <property type="protein sequence ID" value="KAK7792682.1"/>
    <property type="molecule type" value="Genomic_DNA"/>
</dbReference>
<protein>
    <recommendedName>
        <fullName evidence="3">Neuropeptide SIFamide</fullName>
    </recommendedName>
</protein>
<evidence type="ECO:0000313" key="2">
    <source>
        <dbReference type="Proteomes" id="UP001378592"/>
    </source>
</evidence>
<organism evidence="1 2">
    <name type="scientific">Gryllus longicercus</name>
    <dbReference type="NCBI Taxonomy" id="2509291"/>
    <lineage>
        <taxon>Eukaryota</taxon>
        <taxon>Metazoa</taxon>
        <taxon>Ecdysozoa</taxon>
        <taxon>Arthropoda</taxon>
        <taxon>Hexapoda</taxon>
        <taxon>Insecta</taxon>
        <taxon>Pterygota</taxon>
        <taxon>Neoptera</taxon>
        <taxon>Polyneoptera</taxon>
        <taxon>Orthoptera</taxon>
        <taxon>Ensifera</taxon>
        <taxon>Gryllidea</taxon>
        <taxon>Grylloidea</taxon>
        <taxon>Gryllidae</taxon>
        <taxon>Gryllinae</taxon>
        <taxon>Gryllus</taxon>
    </lineage>
</organism>
<keyword evidence="2" id="KW-1185">Reference proteome</keyword>
<reference evidence="1 2" key="1">
    <citation type="submission" date="2024-03" db="EMBL/GenBank/DDBJ databases">
        <title>The genome assembly and annotation of the cricket Gryllus longicercus Weissman &amp; Gray.</title>
        <authorList>
            <person name="Szrajer S."/>
            <person name="Gray D."/>
            <person name="Ylla G."/>
        </authorList>
    </citation>
    <scope>NUCLEOTIDE SEQUENCE [LARGE SCALE GENOMIC DNA]</scope>
    <source>
        <strain evidence="1">DAG 2021-001</strain>
        <tissue evidence="1">Whole body minus gut</tissue>
    </source>
</reference>
<name>A0AAN9YWZ7_9ORTH</name>